<keyword evidence="2" id="KW-0675">Receptor</keyword>
<accession>A0A5A7NW66</accession>
<evidence type="ECO:0000313" key="2">
    <source>
        <dbReference type="EMBL" id="GER24527.1"/>
    </source>
</evidence>
<feature type="compositionally biased region" description="Polar residues" evidence="1">
    <location>
        <begin position="61"/>
        <end position="70"/>
    </location>
</feature>
<dbReference type="Proteomes" id="UP000325081">
    <property type="component" value="Unassembled WGS sequence"/>
</dbReference>
<organism evidence="2 3">
    <name type="scientific">Striga asiatica</name>
    <name type="common">Asiatic witchweed</name>
    <name type="synonym">Buchnera asiatica</name>
    <dbReference type="NCBI Taxonomy" id="4170"/>
    <lineage>
        <taxon>Eukaryota</taxon>
        <taxon>Viridiplantae</taxon>
        <taxon>Streptophyta</taxon>
        <taxon>Embryophyta</taxon>
        <taxon>Tracheophyta</taxon>
        <taxon>Spermatophyta</taxon>
        <taxon>Magnoliopsida</taxon>
        <taxon>eudicotyledons</taxon>
        <taxon>Gunneridae</taxon>
        <taxon>Pentapetalae</taxon>
        <taxon>asterids</taxon>
        <taxon>lamiids</taxon>
        <taxon>Lamiales</taxon>
        <taxon>Orobanchaceae</taxon>
        <taxon>Buchnereae</taxon>
        <taxon>Striga</taxon>
    </lineage>
</organism>
<keyword evidence="3" id="KW-1185">Reference proteome</keyword>
<feature type="compositionally biased region" description="Low complexity" evidence="1">
    <location>
        <begin position="78"/>
        <end position="88"/>
    </location>
</feature>
<comment type="caution">
    <text evidence="2">The sequence shown here is derived from an EMBL/GenBank/DDBJ whole genome shotgun (WGS) entry which is preliminary data.</text>
</comment>
<reference evidence="3" key="1">
    <citation type="journal article" date="2019" name="Curr. Biol.">
        <title>Genome Sequence of Striga asiatica Provides Insight into the Evolution of Plant Parasitism.</title>
        <authorList>
            <person name="Yoshida S."/>
            <person name="Kim S."/>
            <person name="Wafula E.K."/>
            <person name="Tanskanen J."/>
            <person name="Kim Y.M."/>
            <person name="Honaas L."/>
            <person name="Yang Z."/>
            <person name="Spallek T."/>
            <person name="Conn C.E."/>
            <person name="Ichihashi Y."/>
            <person name="Cheong K."/>
            <person name="Cui S."/>
            <person name="Der J.P."/>
            <person name="Gundlach H."/>
            <person name="Jiao Y."/>
            <person name="Hori C."/>
            <person name="Ishida J.K."/>
            <person name="Kasahara H."/>
            <person name="Kiba T."/>
            <person name="Kim M.S."/>
            <person name="Koo N."/>
            <person name="Laohavisit A."/>
            <person name="Lee Y.H."/>
            <person name="Lumba S."/>
            <person name="McCourt P."/>
            <person name="Mortimer J.C."/>
            <person name="Mutuku J.M."/>
            <person name="Nomura T."/>
            <person name="Sasaki-Sekimoto Y."/>
            <person name="Seto Y."/>
            <person name="Wang Y."/>
            <person name="Wakatake T."/>
            <person name="Sakakibara H."/>
            <person name="Demura T."/>
            <person name="Yamaguchi S."/>
            <person name="Yoneyama K."/>
            <person name="Manabe R.I."/>
            <person name="Nelson D.C."/>
            <person name="Schulman A.H."/>
            <person name="Timko M.P."/>
            <person name="dePamphilis C.W."/>
            <person name="Choi D."/>
            <person name="Shirasu K."/>
        </authorList>
    </citation>
    <scope>NUCLEOTIDE SEQUENCE [LARGE SCALE GENOMIC DNA]</scope>
    <source>
        <strain evidence="3">cv. UVA1</strain>
    </source>
</reference>
<name>A0A5A7NW66_STRAF</name>
<proteinExistence type="predicted"/>
<gene>
    <name evidence="2" type="ORF">STAS_00063</name>
</gene>
<protein>
    <submittedName>
        <fullName evidence="2">Transient receptor potential cation channelsubfamily M member 7</fullName>
    </submittedName>
</protein>
<dbReference type="EMBL" id="BKCP01000001">
    <property type="protein sequence ID" value="GER24527.1"/>
    <property type="molecule type" value="Genomic_DNA"/>
</dbReference>
<evidence type="ECO:0000256" key="1">
    <source>
        <dbReference type="SAM" id="MobiDB-lite"/>
    </source>
</evidence>
<dbReference type="AlphaFoldDB" id="A0A5A7NW66"/>
<feature type="region of interest" description="Disordered" evidence="1">
    <location>
        <begin position="36"/>
        <end position="88"/>
    </location>
</feature>
<sequence length="137" mass="14876">MYLPIQNPYSSSPTQMRLPSHSVYIDEHAKHFSARFSTASAPQPHHTPPNDCPRSLPSRPLVNSSASTTANDRRHPVLSVSHGSNSPPSSVSFASLFFLDCSLIDTCTDFPVEPIVAVVIVCGCLDVLRGDDRISTN</sequence>
<evidence type="ECO:0000313" key="3">
    <source>
        <dbReference type="Proteomes" id="UP000325081"/>
    </source>
</evidence>